<gene>
    <name evidence="7" type="ORF">SAMN06265371_10472</name>
</gene>
<dbReference type="GO" id="GO:0043190">
    <property type="term" value="C:ATP-binding cassette (ABC) transporter complex"/>
    <property type="evidence" value="ECO:0007669"/>
    <property type="project" value="TreeGrafter"/>
</dbReference>
<dbReference type="PANTHER" id="PTHR33529:SF6">
    <property type="entry name" value="YJGP_YJGQ FAMILY PERMEASE"/>
    <property type="match status" value="1"/>
</dbReference>
<feature type="transmembrane region" description="Helical" evidence="6">
    <location>
        <begin position="99"/>
        <end position="122"/>
    </location>
</feature>
<accession>A0A238WVJ4</accession>
<feature type="transmembrane region" description="Helical" evidence="6">
    <location>
        <begin position="53"/>
        <end position="78"/>
    </location>
</feature>
<feature type="transmembrane region" description="Helical" evidence="6">
    <location>
        <begin position="396"/>
        <end position="415"/>
    </location>
</feature>
<proteinExistence type="predicted"/>
<keyword evidence="8" id="KW-1185">Reference proteome</keyword>
<evidence type="ECO:0000256" key="6">
    <source>
        <dbReference type="SAM" id="Phobius"/>
    </source>
</evidence>
<feature type="transmembrane region" description="Helical" evidence="6">
    <location>
        <begin position="12"/>
        <end position="33"/>
    </location>
</feature>
<evidence type="ECO:0000313" key="7">
    <source>
        <dbReference type="EMBL" id="SNR50448.1"/>
    </source>
</evidence>
<feature type="transmembrane region" description="Helical" evidence="6">
    <location>
        <begin position="369"/>
        <end position="389"/>
    </location>
</feature>
<keyword evidence="2" id="KW-1003">Cell membrane</keyword>
<evidence type="ECO:0000256" key="5">
    <source>
        <dbReference type="ARBA" id="ARBA00023136"/>
    </source>
</evidence>
<keyword evidence="3 6" id="KW-0812">Transmembrane</keyword>
<keyword evidence="4 6" id="KW-1133">Transmembrane helix</keyword>
<dbReference type="PANTHER" id="PTHR33529">
    <property type="entry name" value="SLR0882 PROTEIN-RELATED"/>
    <property type="match status" value="1"/>
</dbReference>
<dbReference type="RefSeq" id="WP_089381191.1">
    <property type="nucleotide sequence ID" value="NZ_FZNT01000004.1"/>
</dbReference>
<dbReference type="Pfam" id="PF03739">
    <property type="entry name" value="LptF_LptG"/>
    <property type="match status" value="1"/>
</dbReference>
<dbReference type="AlphaFoldDB" id="A0A238WVJ4"/>
<evidence type="ECO:0000256" key="1">
    <source>
        <dbReference type="ARBA" id="ARBA00004651"/>
    </source>
</evidence>
<evidence type="ECO:0000256" key="3">
    <source>
        <dbReference type="ARBA" id="ARBA00022692"/>
    </source>
</evidence>
<dbReference type="Proteomes" id="UP000198384">
    <property type="component" value="Unassembled WGS sequence"/>
</dbReference>
<comment type="subcellular location">
    <subcellularLocation>
        <location evidence="1">Cell membrane</location>
        <topology evidence="1">Multi-pass membrane protein</topology>
    </subcellularLocation>
</comment>
<feature type="transmembrane region" description="Helical" evidence="6">
    <location>
        <begin position="427"/>
        <end position="448"/>
    </location>
</feature>
<dbReference type="OrthoDB" id="1096108at2"/>
<organism evidence="7 8">
    <name type="scientific">Lutibacter agarilyticus</name>
    <dbReference type="NCBI Taxonomy" id="1109740"/>
    <lineage>
        <taxon>Bacteria</taxon>
        <taxon>Pseudomonadati</taxon>
        <taxon>Bacteroidota</taxon>
        <taxon>Flavobacteriia</taxon>
        <taxon>Flavobacteriales</taxon>
        <taxon>Flavobacteriaceae</taxon>
        <taxon>Lutibacter</taxon>
    </lineage>
</organism>
<dbReference type="EMBL" id="FZNT01000004">
    <property type="protein sequence ID" value="SNR50448.1"/>
    <property type="molecule type" value="Genomic_DNA"/>
</dbReference>
<evidence type="ECO:0000313" key="8">
    <source>
        <dbReference type="Proteomes" id="UP000198384"/>
    </source>
</evidence>
<protein>
    <submittedName>
        <fullName evidence="7">Lipopolysaccharide export system permease protein</fullName>
    </submittedName>
</protein>
<dbReference type="InterPro" id="IPR005495">
    <property type="entry name" value="LptG/LptF_permease"/>
</dbReference>
<sequence>MKIFDKYILKSFLQPFLATFFVVLFVLVMQALWLAFDEIAGKGIDLFFILQFLWYLALMLTPTALPIGILLSSIMALGNLSENYEFAAIKSSGISLKRVIRPLVVLTILLSGLNFIFLNNIYPWATLKQKNLYLNMKKKKPALALVPGTFNTDIPGFSIKFEEKYGEEENLLKNVQIADLSAGRGKIKVITAKKGIISSDEGSKYMTLTLEDGNYYEEHIKKINRKKDREKMPASHATFDKYTINIDISSFNDDDSLKDEKLKNHHGMLSVVQLDSISKIKKVDYDKYLASKARSFYSSVNGNKLYKYPDSIIDTLLSPVILDNFNLNNKHIVISDAIQSVKRLTERNENNLKRYKDQRKMLNLYDYEFYYRISFALACLVLFFIGAPLGSIIRKGGFGLPMIMAIFIFVIYFFISQFGKNLAEESAISAFLGSWISTIILLPFGILLTRRATKGMGIFNIDALFDSIKKLSLKFKKTSKN</sequence>
<evidence type="ECO:0000256" key="4">
    <source>
        <dbReference type="ARBA" id="ARBA00022989"/>
    </source>
</evidence>
<reference evidence="7 8" key="1">
    <citation type="submission" date="2017-06" db="EMBL/GenBank/DDBJ databases">
        <authorList>
            <person name="Kim H.J."/>
            <person name="Triplett B.A."/>
        </authorList>
    </citation>
    <scope>NUCLEOTIDE SEQUENCE [LARGE SCALE GENOMIC DNA]</scope>
    <source>
        <strain evidence="7 8">DSM 29150</strain>
    </source>
</reference>
<dbReference type="GO" id="GO:0015920">
    <property type="term" value="P:lipopolysaccharide transport"/>
    <property type="evidence" value="ECO:0007669"/>
    <property type="project" value="TreeGrafter"/>
</dbReference>
<keyword evidence="5 6" id="KW-0472">Membrane</keyword>
<evidence type="ECO:0000256" key="2">
    <source>
        <dbReference type="ARBA" id="ARBA00022475"/>
    </source>
</evidence>
<name>A0A238WVJ4_9FLAO</name>